<dbReference type="AlphaFoldDB" id="S0F557"/>
<dbReference type="EMBL" id="ACBW01000052">
    <property type="protein sequence ID" value="EEF75279.1"/>
    <property type="molecule type" value="Genomic_DNA"/>
</dbReference>
<name>S0F557_9BACT</name>
<dbReference type="Proteomes" id="UP000014073">
    <property type="component" value="Unassembled WGS sequence"/>
</dbReference>
<gene>
    <name evidence="2" type="ORF">BACCOPRO_00762</name>
</gene>
<organism evidence="2 3">
    <name type="scientific">Phocaeicola coprophilus DSM 18228 = JCM 13818</name>
    <dbReference type="NCBI Taxonomy" id="547042"/>
    <lineage>
        <taxon>Bacteria</taxon>
        <taxon>Pseudomonadati</taxon>
        <taxon>Bacteroidota</taxon>
        <taxon>Bacteroidia</taxon>
        <taxon>Bacteroidales</taxon>
        <taxon>Bacteroidaceae</taxon>
        <taxon>Phocaeicola</taxon>
    </lineage>
</organism>
<feature type="region of interest" description="Disordered" evidence="1">
    <location>
        <begin position="16"/>
        <end position="45"/>
    </location>
</feature>
<protein>
    <submittedName>
        <fullName evidence="2">Uncharacterized protein</fullName>
    </submittedName>
</protein>
<evidence type="ECO:0000313" key="3">
    <source>
        <dbReference type="Proteomes" id="UP000014073"/>
    </source>
</evidence>
<comment type="caution">
    <text evidence="2">The sequence shown here is derived from an EMBL/GenBank/DDBJ whole genome shotgun (WGS) entry which is preliminary data.</text>
</comment>
<evidence type="ECO:0000256" key="1">
    <source>
        <dbReference type="SAM" id="MobiDB-lite"/>
    </source>
</evidence>
<dbReference type="HOGENOM" id="CLU_2300038_0_0_10"/>
<proteinExistence type="predicted"/>
<sequence length="100" mass="11392">MVVALGFDDHIDGSWHKDQYGDQADDHVTGERLKEERHKQDGDSHDAECTAHECLEPFDVHFLLLLWSHGVVSGNKFGEFQDQQAYKDQHGCSDDGRCHI</sequence>
<keyword evidence="3" id="KW-1185">Reference proteome</keyword>
<accession>S0F557</accession>
<evidence type="ECO:0000313" key="2">
    <source>
        <dbReference type="EMBL" id="EEF75279.1"/>
    </source>
</evidence>
<reference evidence="2 3" key="1">
    <citation type="submission" date="2008-12" db="EMBL/GenBank/DDBJ databases">
        <authorList>
            <person name="Fulton L."/>
            <person name="Clifton S."/>
            <person name="Fulton B."/>
            <person name="Xu J."/>
            <person name="Minx P."/>
            <person name="Pepin K.H."/>
            <person name="Johnson M."/>
            <person name="Bhonagiri V."/>
            <person name="Nash W.E."/>
            <person name="Mardis E.R."/>
            <person name="Wilson R.K."/>
        </authorList>
    </citation>
    <scope>NUCLEOTIDE SEQUENCE [LARGE SCALE GENOMIC DNA]</scope>
    <source>
        <strain evidence="2 3">DSM 18228</strain>
    </source>
</reference>